<evidence type="ECO:0000259" key="9">
    <source>
        <dbReference type="Pfam" id="PF25137"/>
    </source>
</evidence>
<feature type="domain" description="Fe-containing alcohol dehydrogenase-like C-terminal" evidence="9">
    <location>
        <begin position="202"/>
        <end position="397"/>
    </location>
</feature>
<sequence>MAHLDMRESGVMGAGEQRLISMVNVGTLTFGPGALARCAVDLLARRARSVFIVTTEPTLFLCAPLVDALEAAGVTVTLWHDLVGEPTLTEFAAALEATRACQADAVVGLGGGSAMDVAKLVAALADGKQRITEVLGTDLLAGRALWLACIPTTAGTGSEVTPIAILGDEDEDLKKGVVSPHLVPDAAYLDPALTVTMPPSVTAATGLDALTHCIEAYANRFAHPLVDVYALGGIRLIAENLERACTHGDDLAARSAMMIASYYGGLCLGPVNTAAVHALAYPLGGEFHIAHGVANALLLPHVLRFNIETTPERYAAIARALGADCTGDHAADALAGVERVIALADACGIKRRLSDFGIERHAIPRMATAAMKVTRLLDRNPRTLTEADARAIYEAAW</sequence>
<dbReference type="STRING" id="366602.Caul_3781"/>
<dbReference type="FunFam" id="1.20.1090.10:FF:000001">
    <property type="entry name" value="Aldehyde-alcohol dehydrogenase"/>
    <property type="match status" value="1"/>
</dbReference>
<dbReference type="HOGENOM" id="CLU_007207_0_0_5"/>
<dbReference type="PANTHER" id="PTHR11496">
    <property type="entry name" value="ALCOHOL DEHYDROGENASE"/>
    <property type="match status" value="1"/>
</dbReference>
<reference evidence="10" key="1">
    <citation type="submission" date="2008-01" db="EMBL/GenBank/DDBJ databases">
        <title>Complete sequence of chromosome of Caulobacter sp. K31.</title>
        <authorList>
            <consortium name="US DOE Joint Genome Institute"/>
            <person name="Copeland A."/>
            <person name="Lucas S."/>
            <person name="Lapidus A."/>
            <person name="Barry K."/>
            <person name="Glavina del Rio T."/>
            <person name="Dalin E."/>
            <person name="Tice H."/>
            <person name="Pitluck S."/>
            <person name="Bruce D."/>
            <person name="Goodwin L."/>
            <person name="Thompson L.S."/>
            <person name="Brettin T."/>
            <person name="Detter J.C."/>
            <person name="Han C."/>
            <person name="Schmutz J."/>
            <person name="Larimer F."/>
            <person name="Land M."/>
            <person name="Hauser L."/>
            <person name="Kyrpides N."/>
            <person name="Kim E."/>
            <person name="Stephens C."/>
            <person name="Richardson P."/>
        </authorList>
    </citation>
    <scope>NUCLEOTIDE SEQUENCE [LARGE SCALE GENOMIC DNA]</scope>
    <source>
        <strain evidence="10">K31</strain>
    </source>
</reference>
<dbReference type="PANTHER" id="PTHR11496:SF102">
    <property type="entry name" value="ALCOHOL DEHYDROGENASE 4"/>
    <property type="match status" value="1"/>
</dbReference>
<gene>
    <name evidence="10" type="ordered locus">Caul_3781</name>
</gene>
<comment type="cofactor">
    <cofactor evidence="1">
        <name>Fe cation</name>
        <dbReference type="ChEBI" id="CHEBI:24875"/>
    </cofactor>
</comment>
<accession>B0T8Z1</accession>
<feature type="domain" description="Alcohol dehydrogenase iron-type/glycerol dehydrogenase GldA" evidence="8">
    <location>
        <begin position="28"/>
        <end position="191"/>
    </location>
</feature>
<evidence type="ECO:0000313" key="10">
    <source>
        <dbReference type="EMBL" id="ABZ72908.1"/>
    </source>
</evidence>
<dbReference type="GO" id="GO:0046872">
    <property type="term" value="F:metal ion binding"/>
    <property type="evidence" value="ECO:0007669"/>
    <property type="project" value="InterPro"/>
</dbReference>
<evidence type="ECO:0000256" key="7">
    <source>
        <dbReference type="ARBA" id="ARBA00076680"/>
    </source>
</evidence>
<evidence type="ECO:0000256" key="1">
    <source>
        <dbReference type="ARBA" id="ARBA00001962"/>
    </source>
</evidence>
<evidence type="ECO:0000256" key="4">
    <source>
        <dbReference type="ARBA" id="ARBA00049164"/>
    </source>
</evidence>
<comment type="catalytic activity">
    <reaction evidence="5">
        <text>a primary alcohol + NAD(+) = an aldehyde + NADH + H(+)</text>
        <dbReference type="Rhea" id="RHEA:10736"/>
        <dbReference type="ChEBI" id="CHEBI:15378"/>
        <dbReference type="ChEBI" id="CHEBI:15734"/>
        <dbReference type="ChEBI" id="CHEBI:17478"/>
        <dbReference type="ChEBI" id="CHEBI:57540"/>
        <dbReference type="ChEBI" id="CHEBI:57945"/>
        <dbReference type="EC" id="1.1.1.1"/>
    </reaction>
</comment>
<dbReference type="KEGG" id="cak:Caul_3781"/>
<evidence type="ECO:0000259" key="8">
    <source>
        <dbReference type="Pfam" id="PF00465"/>
    </source>
</evidence>
<dbReference type="Gene3D" id="3.40.50.1970">
    <property type="match status" value="1"/>
</dbReference>
<name>B0T8Z1_CAUSK</name>
<evidence type="ECO:0000256" key="3">
    <source>
        <dbReference type="ARBA" id="ARBA00023002"/>
    </source>
</evidence>
<dbReference type="CDD" id="cd08551">
    <property type="entry name" value="Fe-ADH"/>
    <property type="match status" value="1"/>
</dbReference>
<protein>
    <recommendedName>
        <fullName evidence="6">Alcohol dehydrogenase 2</fullName>
    </recommendedName>
    <alternativeName>
        <fullName evidence="7">Alcohol dehydrogenase II</fullName>
    </alternativeName>
</protein>
<dbReference type="eggNOG" id="COG1454">
    <property type="taxonomic scope" value="Bacteria"/>
</dbReference>
<evidence type="ECO:0000256" key="5">
    <source>
        <dbReference type="ARBA" id="ARBA00049243"/>
    </source>
</evidence>
<evidence type="ECO:0000256" key="6">
    <source>
        <dbReference type="ARBA" id="ARBA00074848"/>
    </source>
</evidence>
<proteinExistence type="inferred from homology"/>
<dbReference type="FunFam" id="3.40.50.1970:FF:000003">
    <property type="entry name" value="Alcohol dehydrogenase, iron-containing"/>
    <property type="match status" value="1"/>
</dbReference>
<comment type="similarity">
    <text evidence="2">Belongs to the iron-containing alcohol dehydrogenase family.</text>
</comment>
<keyword evidence="3" id="KW-0560">Oxidoreductase</keyword>
<comment type="catalytic activity">
    <reaction evidence="4">
        <text>a secondary alcohol + NAD(+) = a ketone + NADH + H(+)</text>
        <dbReference type="Rhea" id="RHEA:10740"/>
        <dbReference type="ChEBI" id="CHEBI:15378"/>
        <dbReference type="ChEBI" id="CHEBI:17087"/>
        <dbReference type="ChEBI" id="CHEBI:35681"/>
        <dbReference type="ChEBI" id="CHEBI:57540"/>
        <dbReference type="ChEBI" id="CHEBI:57945"/>
        <dbReference type="EC" id="1.1.1.1"/>
    </reaction>
</comment>
<dbReference type="Gene3D" id="1.20.1090.10">
    <property type="entry name" value="Dehydroquinate synthase-like - alpha domain"/>
    <property type="match status" value="1"/>
</dbReference>
<dbReference type="GO" id="GO:0004022">
    <property type="term" value="F:alcohol dehydrogenase (NAD+) activity"/>
    <property type="evidence" value="ECO:0007669"/>
    <property type="project" value="UniProtKB-EC"/>
</dbReference>
<dbReference type="SUPFAM" id="SSF56796">
    <property type="entry name" value="Dehydroquinate synthase-like"/>
    <property type="match status" value="1"/>
</dbReference>
<dbReference type="Pfam" id="PF00465">
    <property type="entry name" value="Fe-ADH"/>
    <property type="match status" value="1"/>
</dbReference>
<organism evidence="10">
    <name type="scientific">Caulobacter sp. (strain K31)</name>
    <dbReference type="NCBI Taxonomy" id="366602"/>
    <lineage>
        <taxon>Bacteria</taxon>
        <taxon>Pseudomonadati</taxon>
        <taxon>Pseudomonadota</taxon>
        <taxon>Alphaproteobacteria</taxon>
        <taxon>Caulobacterales</taxon>
        <taxon>Caulobacteraceae</taxon>
        <taxon>Caulobacter</taxon>
    </lineage>
</organism>
<dbReference type="Pfam" id="PF25137">
    <property type="entry name" value="ADH_Fe_C"/>
    <property type="match status" value="1"/>
</dbReference>
<dbReference type="EMBL" id="CP000927">
    <property type="protein sequence ID" value="ABZ72908.1"/>
    <property type="molecule type" value="Genomic_DNA"/>
</dbReference>
<dbReference type="AlphaFoldDB" id="B0T8Z1"/>
<dbReference type="InterPro" id="IPR039697">
    <property type="entry name" value="Alcohol_dehydrogenase_Fe"/>
</dbReference>
<evidence type="ECO:0000256" key="2">
    <source>
        <dbReference type="ARBA" id="ARBA00007358"/>
    </source>
</evidence>
<dbReference type="InterPro" id="IPR001670">
    <property type="entry name" value="ADH_Fe/GldA"/>
</dbReference>
<dbReference type="InterPro" id="IPR056798">
    <property type="entry name" value="ADH_Fe_C"/>
</dbReference>